<proteinExistence type="predicted"/>
<keyword evidence="1" id="KW-1133">Transmembrane helix</keyword>
<keyword evidence="1" id="KW-0472">Membrane</keyword>
<evidence type="ECO:0000256" key="1">
    <source>
        <dbReference type="SAM" id="Phobius"/>
    </source>
</evidence>
<evidence type="ECO:0000313" key="2">
    <source>
        <dbReference type="EMBL" id="KYP49495.1"/>
    </source>
</evidence>
<dbReference type="Proteomes" id="UP000075243">
    <property type="component" value="Unassembled WGS sequence"/>
</dbReference>
<name>A0A151S3T4_CAJCA</name>
<keyword evidence="1" id="KW-0812">Transmembrane</keyword>
<organism evidence="2 3">
    <name type="scientific">Cajanus cajan</name>
    <name type="common">Pigeon pea</name>
    <name type="synonym">Cajanus indicus</name>
    <dbReference type="NCBI Taxonomy" id="3821"/>
    <lineage>
        <taxon>Eukaryota</taxon>
        <taxon>Viridiplantae</taxon>
        <taxon>Streptophyta</taxon>
        <taxon>Embryophyta</taxon>
        <taxon>Tracheophyta</taxon>
        <taxon>Spermatophyta</taxon>
        <taxon>Magnoliopsida</taxon>
        <taxon>eudicotyledons</taxon>
        <taxon>Gunneridae</taxon>
        <taxon>Pentapetalae</taxon>
        <taxon>rosids</taxon>
        <taxon>fabids</taxon>
        <taxon>Fabales</taxon>
        <taxon>Fabaceae</taxon>
        <taxon>Papilionoideae</taxon>
        <taxon>50 kb inversion clade</taxon>
        <taxon>NPAAA clade</taxon>
        <taxon>indigoferoid/millettioid clade</taxon>
        <taxon>Phaseoleae</taxon>
        <taxon>Cajanus</taxon>
    </lineage>
</organism>
<sequence>IMILNSSKSMVPSPSASTPAIILRQSSTEHWSPRLAMTMWSSSTVMEPLPSMSKMEKASLRFSRTSSGSTPFVFSSMNSSRLMWPSPSASTSPIIFESSSSVAACPRLLIMDPSSEDEILPSPFTSNFLNTYSSSSATRPRPLPGIAVGSAEVEEVDAEDDDVVLSIFLFRQKRDLKPILHHGDHATENPTNSSFSSSSSSSQDVIIGMQRVRPLFLLLYFSFSFIYFHQFYFFLFYFLPQIQILPMLAASIINKFALINSFYKLNVYHL</sequence>
<feature type="non-terminal residue" evidence="2">
    <location>
        <position position="1"/>
    </location>
</feature>
<accession>A0A151S3T4</accession>
<dbReference type="Gramene" id="C.cajan_32156.t">
    <property type="protein sequence ID" value="C.cajan_32156.t.cds1"/>
    <property type="gene ID" value="C.cajan_32156"/>
</dbReference>
<reference evidence="2" key="1">
    <citation type="journal article" date="2012" name="Nat. Biotechnol.">
        <title>Draft genome sequence of pigeonpea (Cajanus cajan), an orphan legume crop of resource-poor farmers.</title>
        <authorList>
            <person name="Varshney R.K."/>
            <person name="Chen W."/>
            <person name="Li Y."/>
            <person name="Bharti A.K."/>
            <person name="Saxena R.K."/>
            <person name="Schlueter J.A."/>
            <person name="Donoghue M.T."/>
            <person name="Azam S."/>
            <person name="Fan G."/>
            <person name="Whaley A.M."/>
            <person name="Farmer A.D."/>
            <person name="Sheridan J."/>
            <person name="Iwata A."/>
            <person name="Tuteja R."/>
            <person name="Penmetsa R.V."/>
            <person name="Wu W."/>
            <person name="Upadhyaya H.D."/>
            <person name="Yang S.P."/>
            <person name="Shah T."/>
            <person name="Saxena K.B."/>
            <person name="Michael T."/>
            <person name="McCombie W.R."/>
            <person name="Yang B."/>
            <person name="Zhang G."/>
            <person name="Yang H."/>
            <person name="Wang J."/>
            <person name="Spillane C."/>
            <person name="Cook D.R."/>
            <person name="May G.D."/>
            <person name="Xu X."/>
            <person name="Jackson S.A."/>
        </authorList>
    </citation>
    <scope>NUCLEOTIDE SEQUENCE [LARGE SCALE GENOMIC DNA]</scope>
</reference>
<protein>
    <submittedName>
        <fullName evidence="2">Uncharacterized protein</fullName>
    </submittedName>
</protein>
<dbReference type="EMBL" id="KQ483475">
    <property type="protein sequence ID" value="KYP49495.1"/>
    <property type="molecule type" value="Genomic_DNA"/>
</dbReference>
<feature type="transmembrane region" description="Helical" evidence="1">
    <location>
        <begin position="244"/>
        <end position="263"/>
    </location>
</feature>
<evidence type="ECO:0000313" key="3">
    <source>
        <dbReference type="Proteomes" id="UP000075243"/>
    </source>
</evidence>
<gene>
    <name evidence="2" type="ORF">KK1_028775</name>
</gene>
<feature type="transmembrane region" description="Helical" evidence="1">
    <location>
        <begin position="215"/>
        <end position="238"/>
    </location>
</feature>
<dbReference type="AlphaFoldDB" id="A0A151S3T4"/>
<keyword evidence="3" id="KW-1185">Reference proteome</keyword>